<protein>
    <submittedName>
        <fullName evidence="2">Uncharacterized protein</fullName>
    </submittedName>
</protein>
<dbReference type="EMBL" id="LR796230">
    <property type="protein sequence ID" value="CAB4128864.1"/>
    <property type="molecule type" value="Genomic_DNA"/>
</dbReference>
<proteinExistence type="predicted"/>
<sequence>MALHGKLSAALLQQYRETKELGTDFDGAANDIYDMHMCALDLEQATDGLADAVEAVEDAAADGFAELDICGDVTLDAKRADPLNAKLTKVAAYIDARTGEVKKGWERIADAFRKLPGELYDEQADTDTMVDRLCFALARTGDLWGLLSAIEESMPAPDDANPPTLEQYIKSAVDYVRGLSTGTDADADTLAKELAKVRAERDALARERDDLALRLTTLGSQMGLSSTLALRLQKIAQGKAAPLDKGALDNLIKALSVGL</sequence>
<keyword evidence="1" id="KW-0175">Coiled coil</keyword>
<name>A0A6J5L2U5_9CAUD</name>
<feature type="coiled-coil region" evidence="1">
    <location>
        <begin position="187"/>
        <end position="214"/>
    </location>
</feature>
<accession>A0A6J5L2U5</accession>
<gene>
    <name evidence="2" type="ORF">UFOVP114_94</name>
</gene>
<organism evidence="2">
    <name type="scientific">uncultured Caudovirales phage</name>
    <dbReference type="NCBI Taxonomy" id="2100421"/>
    <lineage>
        <taxon>Viruses</taxon>
        <taxon>Duplodnaviria</taxon>
        <taxon>Heunggongvirae</taxon>
        <taxon>Uroviricota</taxon>
        <taxon>Caudoviricetes</taxon>
        <taxon>Peduoviridae</taxon>
        <taxon>Maltschvirus</taxon>
        <taxon>Maltschvirus maltsch</taxon>
    </lineage>
</organism>
<reference evidence="2" key="1">
    <citation type="submission" date="2020-04" db="EMBL/GenBank/DDBJ databases">
        <authorList>
            <person name="Chiriac C."/>
            <person name="Salcher M."/>
            <person name="Ghai R."/>
            <person name="Kavagutti S V."/>
        </authorList>
    </citation>
    <scope>NUCLEOTIDE SEQUENCE</scope>
</reference>
<evidence type="ECO:0000313" key="2">
    <source>
        <dbReference type="EMBL" id="CAB4128864.1"/>
    </source>
</evidence>
<evidence type="ECO:0000256" key="1">
    <source>
        <dbReference type="SAM" id="Coils"/>
    </source>
</evidence>